<dbReference type="AlphaFoldDB" id="A0A382JYY9"/>
<reference evidence="1" key="1">
    <citation type="submission" date="2018-05" db="EMBL/GenBank/DDBJ databases">
        <authorList>
            <person name="Lanie J.A."/>
            <person name="Ng W.-L."/>
            <person name="Kazmierczak K.M."/>
            <person name="Andrzejewski T.M."/>
            <person name="Davidsen T.M."/>
            <person name="Wayne K.J."/>
            <person name="Tettelin H."/>
            <person name="Glass J.I."/>
            <person name="Rusch D."/>
            <person name="Podicherti R."/>
            <person name="Tsui H.-C.T."/>
            <person name="Winkler M.E."/>
        </authorList>
    </citation>
    <scope>NUCLEOTIDE SEQUENCE</scope>
</reference>
<name>A0A382JYY9_9ZZZZ</name>
<dbReference type="EMBL" id="UINC01076706">
    <property type="protein sequence ID" value="SVC16127.1"/>
    <property type="molecule type" value="Genomic_DNA"/>
</dbReference>
<organism evidence="1">
    <name type="scientific">marine metagenome</name>
    <dbReference type="NCBI Taxonomy" id="408172"/>
    <lineage>
        <taxon>unclassified sequences</taxon>
        <taxon>metagenomes</taxon>
        <taxon>ecological metagenomes</taxon>
    </lineage>
</organism>
<accession>A0A382JYY9</accession>
<sequence length="84" mass="9403">MLDGMIIPKAGKLTPKQLAEVERIAGEFDCSILEIVGQNRCIYAILGDEGRELMFNRLRGLDYLAKVDLIESPYKSMDRQSALA</sequence>
<protein>
    <submittedName>
        <fullName evidence="1">Uncharacterized protein</fullName>
    </submittedName>
</protein>
<gene>
    <name evidence="1" type="ORF">METZ01_LOCUS268981</name>
</gene>
<dbReference type="Gene3D" id="3.30.70.1140">
    <property type="entry name" value="Phospho-2-dehydro-3-deoxyheptonate aldolase, domain 1"/>
    <property type="match status" value="1"/>
</dbReference>
<feature type="non-terminal residue" evidence="1">
    <location>
        <position position="84"/>
    </location>
</feature>
<proteinExistence type="predicted"/>
<evidence type="ECO:0000313" key="1">
    <source>
        <dbReference type="EMBL" id="SVC16127.1"/>
    </source>
</evidence>